<comment type="caution">
    <text evidence="16">The sequence shown here is derived from an EMBL/GenBank/DDBJ whole genome shotgun (WGS) entry which is preliminary data.</text>
</comment>
<dbReference type="InterPro" id="IPR001412">
    <property type="entry name" value="aa-tRNA-synth_I_CS"/>
</dbReference>
<evidence type="ECO:0000256" key="5">
    <source>
        <dbReference type="ARBA" id="ARBA00022598"/>
    </source>
</evidence>
<evidence type="ECO:0000256" key="8">
    <source>
        <dbReference type="ARBA" id="ARBA00022917"/>
    </source>
</evidence>
<dbReference type="OrthoDB" id="629407at2759"/>
<evidence type="ECO:0000256" key="6">
    <source>
        <dbReference type="ARBA" id="ARBA00022741"/>
    </source>
</evidence>
<dbReference type="FunFam" id="1.10.730.10:FF:000009">
    <property type="entry name" value="Valine--tRNA ligase, mitochondrial"/>
    <property type="match status" value="1"/>
</dbReference>
<dbReference type="NCBIfam" id="TIGR00422">
    <property type="entry name" value="valS"/>
    <property type="match status" value="1"/>
</dbReference>
<dbReference type="FunFam" id="3.90.740.10:FF:000010">
    <property type="entry name" value="Valine--tRNA ligase"/>
    <property type="match status" value="1"/>
</dbReference>
<keyword evidence="10 13" id="KW-0030">Aminoacyl-tRNA synthetase</keyword>
<feature type="compositionally biased region" description="Low complexity" evidence="14">
    <location>
        <begin position="214"/>
        <end position="228"/>
    </location>
</feature>
<dbReference type="GO" id="GO:0004832">
    <property type="term" value="F:valine-tRNA ligase activity"/>
    <property type="evidence" value="ECO:0007669"/>
    <property type="project" value="UniProtKB-EC"/>
</dbReference>
<dbReference type="GO" id="GO:0005524">
    <property type="term" value="F:ATP binding"/>
    <property type="evidence" value="ECO:0007669"/>
    <property type="project" value="UniProtKB-KW"/>
</dbReference>
<evidence type="ECO:0000256" key="10">
    <source>
        <dbReference type="ARBA" id="ARBA00023146"/>
    </source>
</evidence>
<comment type="subcellular location">
    <subcellularLocation>
        <location evidence="1">Cytoplasm</location>
    </subcellularLocation>
</comment>
<comment type="similarity">
    <text evidence="2 13">Belongs to the class-I aminoacyl-tRNA synthetase family.</text>
</comment>
<organism evidence="16 17">
    <name type="scientific">Pycnococcus provasolii</name>
    <dbReference type="NCBI Taxonomy" id="41880"/>
    <lineage>
        <taxon>Eukaryota</taxon>
        <taxon>Viridiplantae</taxon>
        <taxon>Chlorophyta</taxon>
        <taxon>Pseudoscourfieldiophyceae</taxon>
        <taxon>Pseudoscourfieldiales</taxon>
        <taxon>Pycnococcaceae</taxon>
        <taxon>Pycnococcus</taxon>
    </lineage>
</organism>
<dbReference type="InterPro" id="IPR002303">
    <property type="entry name" value="Valyl-tRNA_ligase"/>
</dbReference>
<dbReference type="Gene3D" id="1.20.1050.10">
    <property type="match status" value="1"/>
</dbReference>
<dbReference type="Gene3D" id="1.10.730.10">
    <property type="entry name" value="Isoleucyl-tRNA Synthetase, Domain 1"/>
    <property type="match status" value="1"/>
</dbReference>
<evidence type="ECO:0000256" key="14">
    <source>
        <dbReference type="SAM" id="MobiDB-lite"/>
    </source>
</evidence>
<evidence type="ECO:0000256" key="1">
    <source>
        <dbReference type="ARBA" id="ARBA00004496"/>
    </source>
</evidence>
<dbReference type="SUPFAM" id="SSF52374">
    <property type="entry name" value="Nucleotidylyl transferase"/>
    <property type="match status" value="1"/>
</dbReference>
<keyword evidence="5 13" id="KW-0436">Ligase</keyword>
<keyword evidence="8 13" id="KW-0648">Protein biosynthesis</keyword>
<dbReference type="PRINTS" id="PR00986">
    <property type="entry name" value="TRNASYNTHVAL"/>
</dbReference>
<evidence type="ECO:0000256" key="11">
    <source>
        <dbReference type="ARBA" id="ARBA00029936"/>
    </source>
</evidence>
<evidence type="ECO:0000256" key="9">
    <source>
        <dbReference type="ARBA" id="ARBA00023054"/>
    </source>
</evidence>
<evidence type="ECO:0000259" key="15">
    <source>
        <dbReference type="PROSITE" id="PS50405"/>
    </source>
</evidence>
<keyword evidence="17" id="KW-1185">Reference proteome</keyword>
<keyword evidence="6 13" id="KW-0547">Nucleotide-binding</keyword>
<dbReference type="Gene3D" id="3.90.740.10">
    <property type="entry name" value="Valyl/Leucyl/Isoleucyl-tRNA synthetase, editing domain"/>
    <property type="match status" value="2"/>
</dbReference>
<evidence type="ECO:0000313" key="16">
    <source>
        <dbReference type="EMBL" id="GHP05309.1"/>
    </source>
</evidence>
<keyword evidence="9" id="KW-0175">Coiled coil</keyword>
<evidence type="ECO:0000256" key="2">
    <source>
        <dbReference type="ARBA" id="ARBA00005594"/>
    </source>
</evidence>
<keyword evidence="4" id="KW-0963">Cytoplasm</keyword>
<evidence type="ECO:0000313" key="17">
    <source>
        <dbReference type="Proteomes" id="UP000660262"/>
    </source>
</evidence>
<dbReference type="Pfam" id="PF08264">
    <property type="entry name" value="Anticodon_1"/>
    <property type="match status" value="1"/>
</dbReference>
<dbReference type="Pfam" id="PF00133">
    <property type="entry name" value="tRNA-synt_1"/>
    <property type="match status" value="1"/>
</dbReference>
<dbReference type="Proteomes" id="UP000660262">
    <property type="component" value="Unassembled WGS sequence"/>
</dbReference>
<dbReference type="SUPFAM" id="SSF47323">
    <property type="entry name" value="Anticodon-binding domain of a subclass of class I aminoacyl-tRNA synthetases"/>
    <property type="match status" value="1"/>
</dbReference>
<dbReference type="PANTHER" id="PTHR11946:SF109">
    <property type="entry name" value="VALINE--TRNA LIGASE"/>
    <property type="match status" value="1"/>
</dbReference>
<dbReference type="EC" id="6.1.1.9" evidence="3"/>
<dbReference type="InterPro" id="IPR002300">
    <property type="entry name" value="aa-tRNA-synth_Ia"/>
</dbReference>
<sequence length="1337" mass="147171">MATQISAHTLDANALKVCVAAAACNTEVSAQLSDKHAGELTATTAEGRVVRGGHATLRYIASINGSSAVYSGEALEKSQIDAWLDSSTKLDAAAQRWLFAKDGADAPEAQAAKACVEESLAVLEKALLLQTFLGNNHRMTLADLAYATSLHLLARNGILGAAERSAYPCTFRWLDTVVHQSPFLQAVGGASGLGSSKASSTSWTIPKGGCKPAPLVASSGASPSAPSKAGDESKAKKAAPPAAAPPADSALPDDPAAKAAAKKARKEAEKAKKQAEFEARQKAKEAAAKEKAAANAAGGGNSSRAAKKAAMAAEKAAAAGEEAAAEKEELDVLMAVPVGERKDTTRPMLKGYNPNIVEATWYSWWEKKGFFRGDNKTKRKPYVVVIPPPNVTGSLHLGHALTNSIQDTIIRYKRMCGFEALWIPGTDHAGIATQTVVEKKLKKERGQTRHDLGREPFVKEVWKWKEEYGNRITTQLRRLGSSLDWSREAFTMDDKLSEAVKEAFVRMHDEGCIYRDNRLVNWSCTLKSAISDIEVDYEELTGRKMMPVPGYDKPVEFGVLTEFAYPLEGGAGEIVVATTRPETMLGDTAVAVHPEDPRYTHLHGKHAIHPFNGRKIPIITDAELVDMTFGTGAVKITPAHDPNDFQTGKRHNLDFINIYTDDGKLSSHPANAGFKGQRRFEARVSVVKALEEKGLFRGKKDNAMKIPICSRSKDVIEPLLKPQWWVSCKEMADNACKAVRSGELEILPKSFETTWFRWLENIRDWCISRQLWWGHRIPAYYVSIEGDDNSGKPGAPSENLERWVCGRTPEDAERRAQQKFNPRGDKKITLVQDDDVLDTWFSSGLFPFSVFGWPNQTQDLEKFYPTAMLETGHDILFFWVARMVMMGMKLTGKIPFKQIYLHAMVRDAHGRKMSKSLGNVVDPLHVIEGISLEGLHETLVGGNLDPKEVEKAQKGQTQDFPSGIPQCGTDALRFGLANYTAQARDINLDVNRVVSYRHWCNKLWNALKFAIGHVGEKGRSNLTEAQVPSMSFAEYVGGSAPQPHFRLSSYPFYCRWILSRLHAAVAETNKCMENYEFSGSTQVIYNFWQSEICDVFIEACKGPLAGDDDSVKLAYRITLCICLDVGLRLLHPFMPFVTEELWQRLPKAKGNTCESVMLAEYPQASQTNFMHDGKVEEEMDIVMTAVRTIRAQKMSYGMTNKQKPEVYALSDSSMHRDVIMRQATDICALSAAGSIKSLASPAEVPKGCGVSVVNESLSMYMMLAGMVDPKAELAKLEKKEADRKAALEKKMQAVNRAGYDTSVPDSVKEKNAAEIESITKELAQIAANIRDMRGAMI</sequence>
<name>A0A830HJ40_9CHLO</name>
<dbReference type="GO" id="GO:0048608">
    <property type="term" value="P:reproductive structure development"/>
    <property type="evidence" value="ECO:0007669"/>
    <property type="project" value="UniProtKB-ARBA"/>
</dbReference>
<dbReference type="InterPro" id="IPR009080">
    <property type="entry name" value="tRNAsynth_Ia_anticodon-bd"/>
</dbReference>
<dbReference type="FunFam" id="3.40.50.620:FF:000020">
    <property type="entry name" value="Valine--tRNA ligase, mitochondrial"/>
    <property type="match status" value="1"/>
</dbReference>
<dbReference type="CDD" id="cd00817">
    <property type="entry name" value="ValRS_core"/>
    <property type="match status" value="1"/>
</dbReference>
<dbReference type="PROSITE" id="PS00178">
    <property type="entry name" value="AA_TRNA_LIGASE_I"/>
    <property type="match status" value="1"/>
</dbReference>
<dbReference type="PROSITE" id="PS50405">
    <property type="entry name" value="GST_CTER"/>
    <property type="match status" value="1"/>
</dbReference>
<dbReference type="InterPro" id="IPR033705">
    <property type="entry name" value="Anticodon_Ia_Val"/>
</dbReference>
<evidence type="ECO:0000256" key="4">
    <source>
        <dbReference type="ARBA" id="ARBA00022490"/>
    </source>
</evidence>
<dbReference type="HAMAP" id="MF_02004">
    <property type="entry name" value="Val_tRNA_synth_type1"/>
    <property type="match status" value="1"/>
</dbReference>
<dbReference type="InterPro" id="IPR013155">
    <property type="entry name" value="M/V/L/I-tRNA-synth_anticd-bd"/>
</dbReference>
<feature type="compositionally biased region" description="Basic and acidic residues" evidence="14">
    <location>
        <begin position="266"/>
        <end position="292"/>
    </location>
</feature>
<proteinExistence type="inferred from homology"/>
<dbReference type="InterPro" id="IPR036282">
    <property type="entry name" value="Glutathione-S-Trfase_C_sf"/>
</dbReference>
<dbReference type="NCBIfam" id="NF004349">
    <property type="entry name" value="PRK05729.1"/>
    <property type="match status" value="1"/>
</dbReference>
<dbReference type="GO" id="GO:0002161">
    <property type="term" value="F:aminoacyl-tRNA deacylase activity"/>
    <property type="evidence" value="ECO:0007669"/>
    <property type="project" value="InterPro"/>
</dbReference>
<feature type="region of interest" description="Disordered" evidence="14">
    <location>
        <begin position="214"/>
        <end position="303"/>
    </location>
</feature>
<feature type="domain" description="GST C-terminal" evidence="15">
    <location>
        <begin position="73"/>
        <end position="200"/>
    </location>
</feature>
<dbReference type="CDD" id="cd07962">
    <property type="entry name" value="Anticodon_Ia_Val"/>
    <property type="match status" value="1"/>
</dbReference>
<dbReference type="GO" id="GO:0005829">
    <property type="term" value="C:cytosol"/>
    <property type="evidence" value="ECO:0007669"/>
    <property type="project" value="TreeGrafter"/>
</dbReference>
<dbReference type="Gene3D" id="3.40.50.620">
    <property type="entry name" value="HUPs"/>
    <property type="match status" value="2"/>
</dbReference>
<accession>A0A830HJ40</accession>
<dbReference type="FunFam" id="3.90.740.10:FF:000008">
    <property type="entry name" value="Valine--tRNA ligase, mitochondrial"/>
    <property type="match status" value="1"/>
</dbReference>
<dbReference type="PANTHER" id="PTHR11946">
    <property type="entry name" value="VALYL-TRNA SYNTHETASES"/>
    <property type="match status" value="1"/>
</dbReference>
<evidence type="ECO:0000256" key="7">
    <source>
        <dbReference type="ARBA" id="ARBA00022840"/>
    </source>
</evidence>
<dbReference type="FunFam" id="3.40.50.620:FF:000078">
    <property type="entry name" value="Valine--tRNA ligase, mitochondrial"/>
    <property type="match status" value="1"/>
</dbReference>
<evidence type="ECO:0000256" key="3">
    <source>
        <dbReference type="ARBA" id="ARBA00013169"/>
    </source>
</evidence>
<gene>
    <name evidence="16" type="ORF">PPROV_000406100</name>
</gene>
<dbReference type="InterPro" id="IPR014729">
    <property type="entry name" value="Rossmann-like_a/b/a_fold"/>
</dbReference>
<comment type="catalytic activity">
    <reaction evidence="12">
        <text>tRNA(Val) + L-valine + ATP = L-valyl-tRNA(Val) + AMP + diphosphate</text>
        <dbReference type="Rhea" id="RHEA:10704"/>
        <dbReference type="Rhea" id="RHEA-COMP:9672"/>
        <dbReference type="Rhea" id="RHEA-COMP:9708"/>
        <dbReference type="ChEBI" id="CHEBI:30616"/>
        <dbReference type="ChEBI" id="CHEBI:33019"/>
        <dbReference type="ChEBI" id="CHEBI:57762"/>
        <dbReference type="ChEBI" id="CHEBI:78442"/>
        <dbReference type="ChEBI" id="CHEBI:78537"/>
        <dbReference type="ChEBI" id="CHEBI:456215"/>
        <dbReference type="EC" id="6.1.1.9"/>
    </reaction>
</comment>
<protein>
    <recommendedName>
        <fullName evidence="3">valine--tRNA ligase</fullName>
        <ecNumber evidence="3">6.1.1.9</ecNumber>
    </recommendedName>
    <alternativeName>
        <fullName evidence="11">Valyl-tRNA synthetase</fullName>
    </alternativeName>
</protein>
<dbReference type="EMBL" id="BNJQ01000010">
    <property type="protein sequence ID" value="GHP05309.1"/>
    <property type="molecule type" value="Genomic_DNA"/>
</dbReference>
<dbReference type="InterPro" id="IPR010987">
    <property type="entry name" value="Glutathione-S-Trfase_C-like"/>
</dbReference>
<dbReference type="GO" id="GO:0009791">
    <property type="term" value="P:post-embryonic development"/>
    <property type="evidence" value="ECO:0007669"/>
    <property type="project" value="UniProtKB-ARBA"/>
</dbReference>
<evidence type="ECO:0000256" key="13">
    <source>
        <dbReference type="RuleBase" id="RU363035"/>
    </source>
</evidence>
<reference evidence="16" key="1">
    <citation type="submission" date="2020-10" db="EMBL/GenBank/DDBJ databases">
        <title>Unveiling of a novel bifunctional photoreceptor, Dualchrome1, isolated from a cosmopolitan green alga.</title>
        <authorList>
            <person name="Suzuki S."/>
            <person name="Kawachi M."/>
        </authorList>
    </citation>
    <scope>NUCLEOTIDE SEQUENCE</scope>
    <source>
        <strain evidence="16">NIES 2893</strain>
    </source>
</reference>
<dbReference type="GO" id="GO:0006438">
    <property type="term" value="P:valyl-tRNA aminoacylation"/>
    <property type="evidence" value="ECO:0007669"/>
    <property type="project" value="InterPro"/>
</dbReference>
<evidence type="ECO:0000256" key="12">
    <source>
        <dbReference type="ARBA" id="ARBA00047552"/>
    </source>
</evidence>
<dbReference type="SUPFAM" id="SSF47616">
    <property type="entry name" value="GST C-terminal domain-like"/>
    <property type="match status" value="1"/>
</dbReference>
<feature type="compositionally biased region" description="Low complexity" evidence="14">
    <location>
        <begin position="238"/>
        <end position="259"/>
    </location>
</feature>
<dbReference type="InterPro" id="IPR009008">
    <property type="entry name" value="Val/Leu/Ile-tRNA-synth_edit"/>
</dbReference>
<dbReference type="SUPFAM" id="SSF50677">
    <property type="entry name" value="ValRS/IleRS/LeuRS editing domain"/>
    <property type="match status" value="1"/>
</dbReference>
<keyword evidence="7 13" id="KW-0067">ATP-binding</keyword>